<keyword evidence="4" id="KW-1185">Reference proteome</keyword>
<keyword evidence="1" id="KW-0472">Membrane</keyword>
<reference evidence="4" key="1">
    <citation type="journal article" date="2019" name="Int. J. Syst. Evol. Microbiol.">
        <title>The Global Catalogue of Microorganisms (GCM) 10K type strain sequencing project: providing services to taxonomists for standard genome sequencing and annotation.</title>
        <authorList>
            <consortium name="The Broad Institute Genomics Platform"/>
            <consortium name="The Broad Institute Genome Sequencing Center for Infectious Disease"/>
            <person name="Wu L."/>
            <person name="Ma J."/>
        </authorList>
    </citation>
    <scope>NUCLEOTIDE SEQUENCE [LARGE SCALE GENOMIC DNA]</scope>
    <source>
        <strain evidence="4">JCM 18956</strain>
    </source>
</reference>
<accession>A0ABP8VUV6</accession>
<keyword evidence="1" id="KW-0812">Transmembrane</keyword>
<evidence type="ECO:0000256" key="2">
    <source>
        <dbReference type="SAM" id="SignalP"/>
    </source>
</evidence>
<feature type="transmembrane region" description="Helical" evidence="1">
    <location>
        <begin position="39"/>
        <end position="59"/>
    </location>
</feature>
<feature type="signal peptide" evidence="2">
    <location>
        <begin position="1"/>
        <end position="28"/>
    </location>
</feature>
<feature type="chain" id="PRO_5047516650" evidence="2">
    <location>
        <begin position="29"/>
        <end position="78"/>
    </location>
</feature>
<evidence type="ECO:0000313" key="4">
    <source>
        <dbReference type="Proteomes" id="UP001501295"/>
    </source>
</evidence>
<organism evidence="3 4">
    <name type="scientific">Frondihabitans cladoniiphilus</name>
    <dbReference type="NCBI Taxonomy" id="715785"/>
    <lineage>
        <taxon>Bacteria</taxon>
        <taxon>Bacillati</taxon>
        <taxon>Actinomycetota</taxon>
        <taxon>Actinomycetes</taxon>
        <taxon>Micrococcales</taxon>
        <taxon>Microbacteriaceae</taxon>
        <taxon>Frondihabitans</taxon>
    </lineage>
</organism>
<protein>
    <submittedName>
        <fullName evidence="3">Uncharacterized protein</fullName>
    </submittedName>
</protein>
<dbReference type="RefSeq" id="WP_345375134.1">
    <property type="nucleotide sequence ID" value="NZ_BAABLM010000002.1"/>
</dbReference>
<gene>
    <name evidence="3" type="ORF">GCM10025780_15760</name>
</gene>
<sequence>MVVKAFLLSLPFAVASSIALLTVGSVVAGATTGTAQATLGAWASALAVGISGPYVGLVARRRCRLKRAGLDRSGRGSD</sequence>
<keyword evidence="2" id="KW-0732">Signal</keyword>
<comment type="caution">
    <text evidence="3">The sequence shown here is derived from an EMBL/GenBank/DDBJ whole genome shotgun (WGS) entry which is preliminary data.</text>
</comment>
<name>A0ABP8VUV6_9MICO</name>
<evidence type="ECO:0000313" key="3">
    <source>
        <dbReference type="EMBL" id="GAA4672411.1"/>
    </source>
</evidence>
<dbReference type="EMBL" id="BAABLM010000002">
    <property type="protein sequence ID" value="GAA4672411.1"/>
    <property type="molecule type" value="Genomic_DNA"/>
</dbReference>
<evidence type="ECO:0000256" key="1">
    <source>
        <dbReference type="SAM" id="Phobius"/>
    </source>
</evidence>
<dbReference type="Proteomes" id="UP001501295">
    <property type="component" value="Unassembled WGS sequence"/>
</dbReference>
<keyword evidence="1" id="KW-1133">Transmembrane helix</keyword>
<proteinExistence type="predicted"/>